<dbReference type="InterPro" id="IPR002528">
    <property type="entry name" value="MATE_fam"/>
</dbReference>
<dbReference type="PIRSF" id="PIRSF006603">
    <property type="entry name" value="DinF"/>
    <property type="match status" value="1"/>
</dbReference>
<keyword evidence="2" id="KW-0813">Transport</keyword>
<dbReference type="Proteomes" id="UP000050975">
    <property type="component" value="Unassembled WGS sequence"/>
</dbReference>
<dbReference type="InterPro" id="IPR052031">
    <property type="entry name" value="Membrane_Transporter-Flippase"/>
</dbReference>
<feature type="transmembrane region" description="Helical" evidence="7">
    <location>
        <begin position="404"/>
        <end position="426"/>
    </location>
</feature>
<feature type="transmembrane region" description="Helical" evidence="7">
    <location>
        <begin position="432"/>
        <end position="452"/>
    </location>
</feature>
<organism evidence="8 9">
    <name type="scientific">candidate division WOR_3 bacterium SM1_77</name>
    <dbReference type="NCBI Taxonomy" id="1703778"/>
    <lineage>
        <taxon>Bacteria</taxon>
        <taxon>Bacteria division WOR-3</taxon>
    </lineage>
</organism>
<feature type="transmembrane region" description="Helical" evidence="7">
    <location>
        <begin position="180"/>
        <end position="199"/>
    </location>
</feature>
<dbReference type="EMBL" id="LJVE01000025">
    <property type="protein sequence ID" value="KPL15056.1"/>
    <property type="molecule type" value="Genomic_DNA"/>
</dbReference>
<reference evidence="8 9" key="1">
    <citation type="journal article" date="2015" name="Microbiome">
        <title>Genomic resolution of linkages in carbon, nitrogen, and sulfur cycling among widespread estuary sediment bacteria.</title>
        <authorList>
            <person name="Baker B.J."/>
            <person name="Lazar C.S."/>
            <person name="Teske A.P."/>
            <person name="Dick G.J."/>
        </authorList>
    </citation>
    <scope>NUCLEOTIDE SEQUENCE [LARGE SCALE GENOMIC DNA]</scope>
    <source>
        <strain evidence="8">SM1_77</strain>
    </source>
</reference>
<dbReference type="GO" id="GO:0015297">
    <property type="term" value="F:antiporter activity"/>
    <property type="evidence" value="ECO:0007669"/>
    <property type="project" value="InterPro"/>
</dbReference>
<feature type="transmembrane region" description="Helical" evidence="7">
    <location>
        <begin position="205"/>
        <end position="225"/>
    </location>
</feature>
<dbReference type="Pfam" id="PF01554">
    <property type="entry name" value="MatE"/>
    <property type="match status" value="2"/>
</dbReference>
<keyword evidence="3" id="KW-1003">Cell membrane</keyword>
<accession>A0A0S8JZX9</accession>
<evidence type="ECO:0000256" key="7">
    <source>
        <dbReference type="SAM" id="Phobius"/>
    </source>
</evidence>
<evidence type="ECO:0000256" key="3">
    <source>
        <dbReference type="ARBA" id="ARBA00022475"/>
    </source>
</evidence>
<dbReference type="GO" id="GO:0005886">
    <property type="term" value="C:plasma membrane"/>
    <property type="evidence" value="ECO:0007669"/>
    <property type="project" value="UniProtKB-SubCell"/>
</dbReference>
<evidence type="ECO:0000313" key="8">
    <source>
        <dbReference type="EMBL" id="KPL15056.1"/>
    </source>
</evidence>
<proteinExistence type="predicted"/>
<evidence type="ECO:0000313" key="9">
    <source>
        <dbReference type="Proteomes" id="UP000050975"/>
    </source>
</evidence>
<keyword evidence="5 7" id="KW-1133">Transmembrane helix</keyword>
<feature type="transmembrane region" description="Helical" evidence="7">
    <location>
        <begin position="61"/>
        <end position="84"/>
    </location>
</feature>
<feature type="transmembrane region" description="Helical" evidence="7">
    <location>
        <begin position="29"/>
        <end position="49"/>
    </location>
</feature>
<dbReference type="NCBIfam" id="TIGR00797">
    <property type="entry name" value="matE"/>
    <property type="match status" value="1"/>
</dbReference>
<evidence type="ECO:0000256" key="6">
    <source>
        <dbReference type="ARBA" id="ARBA00023136"/>
    </source>
</evidence>
<feature type="transmembrane region" description="Helical" evidence="7">
    <location>
        <begin position="147"/>
        <end position="168"/>
    </location>
</feature>
<feature type="transmembrane region" description="Helical" evidence="7">
    <location>
        <begin position="246"/>
        <end position="271"/>
    </location>
</feature>
<dbReference type="PANTHER" id="PTHR43549:SF2">
    <property type="entry name" value="MULTIDRUG RESISTANCE PROTEIN NORM-RELATED"/>
    <property type="match status" value="1"/>
</dbReference>
<comment type="caution">
    <text evidence="8">The sequence shown here is derived from an EMBL/GenBank/DDBJ whole genome shotgun (WGS) entry which is preliminary data.</text>
</comment>
<dbReference type="PANTHER" id="PTHR43549">
    <property type="entry name" value="MULTIDRUG RESISTANCE PROTEIN YPNP-RELATED"/>
    <property type="match status" value="1"/>
</dbReference>
<gene>
    <name evidence="8" type="ORF">AMJ74_02235</name>
</gene>
<feature type="transmembrane region" description="Helical" evidence="7">
    <location>
        <begin position="370"/>
        <end position="392"/>
    </location>
</feature>
<feature type="transmembrane region" description="Helical" evidence="7">
    <location>
        <begin position="105"/>
        <end position="127"/>
    </location>
</feature>
<keyword evidence="6 7" id="KW-0472">Membrane</keyword>
<dbReference type="InterPro" id="IPR048279">
    <property type="entry name" value="MdtK-like"/>
</dbReference>
<feature type="transmembrane region" description="Helical" evidence="7">
    <location>
        <begin position="328"/>
        <end position="350"/>
    </location>
</feature>
<evidence type="ECO:0000256" key="5">
    <source>
        <dbReference type="ARBA" id="ARBA00022989"/>
    </source>
</evidence>
<feature type="transmembrane region" description="Helical" evidence="7">
    <location>
        <begin position="291"/>
        <end position="316"/>
    </location>
</feature>
<protein>
    <submittedName>
        <fullName evidence="8">MATE family efflux transporter</fullName>
    </submittedName>
</protein>
<sequence>MIAMQDFENTVTAPTDGVKTLLGNPQKAIIKLSIPMIIALSVQTIYNIVDALWVSGLGADALAAVGFFFPFFFMIMALATGIGTGGSAAVSRMIGARDKPGADSVAAHTCVIMAIVSVLITIPFVIFIDDIFLAMDAGAITPVASSYARILFAGTIIIFFANTTSALLRGEGDVKRAMYAMLIGAGLNIVLDPIFIYTFQMGVPGAAWATVLSLFISALFLFYWSCIKQDTYISINFKGFRFKTDIVGEILRVGLPVAMMQLTMSFSIFLLNMIVVKVGGTDGIAVFTTGWRVAMIAVLPLLGIATAVISVTGAAYGARVIKKLEASYIYAIKIGVIIELCIAAATYIFAPYITALFTQAKASARIAPDLILFLRTMFVYYPATAFGLSSSAMFQGAGRGINSLILTIIRTIVLAAPVAYLLAVTLNLKLPGVWWGIVTGNIIGGVAAYIWARIFIKSLLKKTPPVSSLE</sequence>
<keyword evidence="4 7" id="KW-0812">Transmembrane</keyword>
<name>A0A0S8JZX9_UNCW3</name>
<evidence type="ECO:0000256" key="1">
    <source>
        <dbReference type="ARBA" id="ARBA00004651"/>
    </source>
</evidence>
<dbReference type="GO" id="GO:0042910">
    <property type="term" value="F:xenobiotic transmembrane transporter activity"/>
    <property type="evidence" value="ECO:0007669"/>
    <property type="project" value="InterPro"/>
</dbReference>
<dbReference type="CDD" id="cd13147">
    <property type="entry name" value="MATE_MJ0709_like"/>
    <property type="match status" value="1"/>
</dbReference>
<evidence type="ECO:0000256" key="4">
    <source>
        <dbReference type="ARBA" id="ARBA00022692"/>
    </source>
</evidence>
<evidence type="ECO:0000256" key="2">
    <source>
        <dbReference type="ARBA" id="ARBA00022448"/>
    </source>
</evidence>
<comment type="subcellular location">
    <subcellularLocation>
        <location evidence="1">Cell membrane</location>
        <topology evidence="1">Multi-pass membrane protein</topology>
    </subcellularLocation>
</comment>
<dbReference type="AlphaFoldDB" id="A0A0S8JZX9"/>